<feature type="transmembrane region" description="Helical" evidence="8">
    <location>
        <begin position="153"/>
        <end position="177"/>
    </location>
</feature>
<organism evidence="10 11">
    <name type="scientific">Lacticaseibacillus zeae DSM 20178 = KCTC 3804</name>
    <dbReference type="NCBI Taxonomy" id="1423816"/>
    <lineage>
        <taxon>Bacteria</taxon>
        <taxon>Bacillati</taxon>
        <taxon>Bacillota</taxon>
        <taxon>Bacilli</taxon>
        <taxon>Lactobacillales</taxon>
        <taxon>Lactobacillaceae</taxon>
        <taxon>Lacticaseibacillus</taxon>
    </lineage>
</organism>
<dbReference type="GO" id="GO:0005886">
    <property type="term" value="C:plasma membrane"/>
    <property type="evidence" value="ECO:0007669"/>
    <property type="project" value="UniProtKB-SubCell"/>
</dbReference>
<dbReference type="PANTHER" id="PTHR42718:SF9">
    <property type="entry name" value="MAJOR FACILITATOR SUPERFAMILY MULTIDRUG TRANSPORTER MFSC"/>
    <property type="match status" value="1"/>
</dbReference>
<dbReference type="NCBIfam" id="TIGR00711">
    <property type="entry name" value="efflux_EmrB"/>
    <property type="match status" value="1"/>
</dbReference>
<dbReference type="CDD" id="cd17321">
    <property type="entry name" value="MFS_MMR_MDR_like"/>
    <property type="match status" value="1"/>
</dbReference>
<evidence type="ECO:0000256" key="5">
    <source>
        <dbReference type="ARBA" id="ARBA00022692"/>
    </source>
</evidence>
<keyword evidence="5 8" id="KW-0812">Transmembrane</keyword>
<gene>
    <name evidence="10" type="ORF">FD51_GL000431</name>
</gene>
<evidence type="ECO:0000313" key="11">
    <source>
        <dbReference type="Proteomes" id="UP000051984"/>
    </source>
</evidence>
<evidence type="ECO:0000256" key="7">
    <source>
        <dbReference type="ARBA" id="ARBA00023136"/>
    </source>
</evidence>
<dbReference type="SUPFAM" id="SSF103473">
    <property type="entry name" value="MFS general substrate transporter"/>
    <property type="match status" value="1"/>
</dbReference>
<feature type="transmembrane region" description="Helical" evidence="8">
    <location>
        <begin position="183"/>
        <end position="204"/>
    </location>
</feature>
<dbReference type="InterPro" id="IPR011701">
    <property type="entry name" value="MFS"/>
</dbReference>
<keyword evidence="7 8" id="KW-0472">Membrane</keyword>
<dbReference type="PATRIC" id="fig|1423816.3.peg.434"/>
<feature type="domain" description="Major facilitator superfamily (MFS) profile" evidence="9">
    <location>
        <begin position="29"/>
        <end position="485"/>
    </location>
</feature>
<proteinExistence type="inferred from homology"/>
<keyword evidence="3" id="KW-0813">Transport</keyword>
<evidence type="ECO:0000259" key="9">
    <source>
        <dbReference type="PROSITE" id="PS50850"/>
    </source>
</evidence>
<feature type="transmembrane region" description="Helical" evidence="8">
    <location>
        <begin position="241"/>
        <end position="261"/>
    </location>
</feature>
<dbReference type="PRINTS" id="PR01036">
    <property type="entry name" value="TCRTETB"/>
</dbReference>
<accession>A0A0R1F5N6</accession>
<evidence type="ECO:0000256" key="8">
    <source>
        <dbReference type="SAM" id="Phobius"/>
    </source>
</evidence>
<evidence type="ECO:0000256" key="3">
    <source>
        <dbReference type="ARBA" id="ARBA00022448"/>
    </source>
</evidence>
<dbReference type="InterPro" id="IPR004638">
    <property type="entry name" value="EmrB-like"/>
</dbReference>
<feature type="transmembrane region" description="Helical" evidence="8">
    <location>
        <begin position="282"/>
        <end position="306"/>
    </location>
</feature>
<dbReference type="AlphaFoldDB" id="A0A0R1F5N6"/>
<dbReference type="PROSITE" id="PS50850">
    <property type="entry name" value="MFS"/>
    <property type="match status" value="1"/>
</dbReference>
<feature type="transmembrane region" description="Helical" evidence="8">
    <location>
        <begin position="216"/>
        <end position="235"/>
    </location>
</feature>
<feature type="transmembrane region" description="Helical" evidence="8">
    <location>
        <begin position="348"/>
        <end position="366"/>
    </location>
</feature>
<evidence type="ECO:0000256" key="6">
    <source>
        <dbReference type="ARBA" id="ARBA00022989"/>
    </source>
</evidence>
<feature type="transmembrane region" description="Helical" evidence="8">
    <location>
        <begin position="454"/>
        <end position="476"/>
    </location>
</feature>
<dbReference type="Gene3D" id="1.20.1250.20">
    <property type="entry name" value="MFS general substrate transporter like domains"/>
    <property type="match status" value="1"/>
</dbReference>
<comment type="similarity">
    <text evidence="2">Belongs to the major facilitator superfamily. EmrB family.</text>
</comment>
<dbReference type="EMBL" id="AZCT01000001">
    <property type="protein sequence ID" value="KRK13863.1"/>
    <property type="molecule type" value="Genomic_DNA"/>
</dbReference>
<reference evidence="10 11" key="1">
    <citation type="journal article" date="2015" name="Genome Announc.">
        <title>Expanding the biotechnology potential of lactobacilli through comparative genomics of 213 strains and associated genera.</title>
        <authorList>
            <person name="Sun Z."/>
            <person name="Harris H.M."/>
            <person name="McCann A."/>
            <person name="Guo C."/>
            <person name="Argimon S."/>
            <person name="Zhang W."/>
            <person name="Yang X."/>
            <person name="Jeffery I.B."/>
            <person name="Cooney J.C."/>
            <person name="Kagawa T.F."/>
            <person name="Liu W."/>
            <person name="Song Y."/>
            <person name="Salvetti E."/>
            <person name="Wrobel A."/>
            <person name="Rasinkangas P."/>
            <person name="Parkhill J."/>
            <person name="Rea M.C."/>
            <person name="O'Sullivan O."/>
            <person name="Ritari J."/>
            <person name="Douillard F.P."/>
            <person name="Paul Ross R."/>
            <person name="Yang R."/>
            <person name="Briner A.E."/>
            <person name="Felis G.E."/>
            <person name="de Vos W.M."/>
            <person name="Barrangou R."/>
            <person name="Klaenhammer T.R."/>
            <person name="Caufield P.W."/>
            <person name="Cui Y."/>
            <person name="Zhang H."/>
            <person name="O'Toole P.W."/>
        </authorList>
    </citation>
    <scope>NUCLEOTIDE SEQUENCE [LARGE SCALE GENOMIC DNA]</scope>
    <source>
        <strain evidence="10 11">DSM 20178</strain>
    </source>
</reference>
<dbReference type="Proteomes" id="UP000051984">
    <property type="component" value="Unassembled WGS sequence"/>
</dbReference>
<dbReference type="InterPro" id="IPR020846">
    <property type="entry name" value="MFS_dom"/>
</dbReference>
<keyword evidence="6 8" id="KW-1133">Transmembrane helix</keyword>
<dbReference type="GO" id="GO:0022857">
    <property type="term" value="F:transmembrane transporter activity"/>
    <property type="evidence" value="ECO:0007669"/>
    <property type="project" value="InterPro"/>
</dbReference>
<comment type="caution">
    <text evidence="10">The sequence shown here is derived from an EMBL/GenBank/DDBJ whole genome shotgun (WGS) entry which is preliminary data.</text>
</comment>
<dbReference type="PANTHER" id="PTHR42718">
    <property type="entry name" value="MAJOR FACILITATOR SUPERFAMILY MULTIDRUG TRANSPORTER MFSC"/>
    <property type="match status" value="1"/>
</dbReference>
<evidence type="ECO:0000256" key="2">
    <source>
        <dbReference type="ARBA" id="ARBA00008537"/>
    </source>
</evidence>
<name>A0A0R1F5N6_LACZE</name>
<protein>
    <submittedName>
        <fullName evidence="10">Transporter major facilitator superfamily MFS 1, EmrB QacA family protein</fullName>
    </submittedName>
</protein>
<feature type="transmembrane region" description="Helical" evidence="8">
    <location>
        <begin position="67"/>
        <end position="83"/>
    </location>
</feature>
<feature type="transmembrane region" description="Helical" evidence="8">
    <location>
        <begin position="415"/>
        <end position="434"/>
    </location>
</feature>
<feature type="transmembrane region" description="Helical" evidence="8">
    <location>
        <begin position="27"/>
        <end position="47"/>
    </location>
</feature>
<sequence length="490" mass="52877">MVQLGVLEGAENVKNYIDNQKVQKNRWWIITAIGMFTIMSTLDGSIVNIALPVMSRDLKIPMNQAEWVVSIYLMMICGLLLFFGKLGDSIGKIKVFRIGMVLFLIGSLFAGFNNSLALLLAARIVQATGASMTMANNNGIVTEIFPMNERGRALGLIGSFVSIGAIAGPGIGGLILGQLPWGYIFWINIPIGIVALILGSVVLPKDLPSKRVPIDWAGFISFLGFILALFMGIFLGQERGFTDPVILALFVIAMIALAAFIRIENHKTDPLVSFKLFRNSAFTLSLLSAFFIFVTNFFFNVISPFYLQNARGLSPEKAGYLLMIFPIVQVIVAPVAGSIADRIGPYRITMVGLLFIVGSQVGYALFNLQTSFVFVALMIGLVGFGNGLFQAPNNTVVMSSVAPQDLGIAGGLNALARNLGMVVGISTATTVLFSSMSHTAGRKVTTYLNGRPDVFIAGMHVSFWVATGLCLLALALTGYRMWQIRGVGDA</sequence>
<dbReference type="Gene3D" id="1.20.1720.10">
    <property type="entry name" value="Multidrug resistance protein D"/>
    <property type="match status" value="1"/>
</dbReference>
<keyword evidence="4" id="KW-1003">Cell membrane</keyword>
<feature type="transmembrane region" description="Helical" evidence="8">
    <location>
        <begin position="318"/>
        <end position="336"/>
    </location>
</feature>
<evidence type="ECO:0000313" key="10">
    <source>
        <dbReference type="EMBL" id="KRK13863.1"/>
    </source>
</evidence>
<comment type="subcellular location">
    <subcellularLocation>
        <location evidence="1">Cell membrane</location>
        <topology evidence="1">Multi-pass membrane protein</topology>
    </subcellularLocation>
</comment>
<dbReference type="eggNOG" id="COG2814">
    <property type="taxonomic scope" value="Bacteria"/>
</dbReference>
<feature type="transmembrane region" description="Helical" evidence="8">
    <location>
        <begin position="372"/>
        <end position="389"/>
    </location>
</feature>
<evidence type="ECO:0000256" key="1">
    <source>
        <dbReference type="ARBA" id="ARBA00004651"/>
    </source>
</evidence>
<dbReference type="Pfam" id="PF07690">
    <property type="entry name" value="MFS_1"/>
    <property type="match status" value="1"/>
</dbReference>
<dbReference type="InterPro" id="IPR036259">
    <property type="entry name" value="MFS_trans_sf"/>
</dbReference>
<feature type="transmembrane region" description="Helical" evidence="8">
    <location>
        <begin position="95"/>
        <end position="112"/>
    </location>
</feature>
<evidence type="ECO:0000256" key="4">
    <source>
        <dbReference type="ARBA" id="ARBA00022475"/>
    </source>
</evidence>